<dbReference type="SUPFAM" id="SSF51735">
    <property type="entry name" value="NAD(P)-binding Rossmann-fold domains"/>
    <property type="match status" value="1"/>
</dbReference>
<name>A0A6N8CSS4_9BACI</name>
<protein>
    <submittedName>
        <fullName evidence="3">SDR family oxidoreductase</fullName>
    </submittedName>
</protein>
<sequence length="263" mass="28387">MNLGLKDKVVVVTGAHAGMGLAITKAFLNEGAKVVAGDIHTEGFQNIASQDILFPVEVDLSTQEGAETLINQAIGRFGKIDVLVNNVGIAKYKSSFLDLTDDDWDYTLRTNLYSMIRVSRAAIPHLTKQDHSSIISIASESGHQPDEFAIDYSVSKAGIINLTSALAKEFGPEGVRVNCVSPGPTRTHMWEQPDGMIDMLAEKFNMDGEKAIEHFAKNVRQIPRGSIGQPEEIAAVVVFLASSQASYVTGSEYAVNGGSIKYV</sequence>
<dbReference type="FunFam" id="3.40.50.720:FF:000084">
    <property type="entry name" value="Short-chain dehydrogenase reductase"/>
    <property type="match status" value="1"/>
</dbReference>
<keyword evidence="2" id="KW-0560">Oxidoreductase</keyword>
<dbReference type="EMBL" id="WNHB01000027">
    <property type="protein sequence ID" value="MTT33101.1"/>
    <property type="molecule type" value="Genomic_DNA"/>
</dbReference>
<dbReference type="Proteomes" id="UP000440978">
    <property type="component" value="Unassembled WGS sequence"/>
</dbReference>
<dbReference type="AlphaFoldDB" id="A0A6N8CSS4"/>
<dbReference type="Gene3D" id="3.40.50.720">
    <property type="entry name" value="NAD(P)-binding Rossmann-like Domain"/>
    <property type="match status" value="1"/>
</dbReference>
<dbReference type="PROSITE" id="PS00061">
    <property type="entry name" value="ADH_SHORT"/>
    <property type="match status" value="1"/>
</dbReference>
<gene>
    <name evidence="3" type="ORF">GMB86_13900</name>
</gene>
<dbReference type="PRINTS" id="PR00081">
    <property type="entry name" value="GDHRDH"/>
</dbReference>
<evidence type="ECO:0000256" key="1">
    <source>
        <dbReference type="ARBA" id="ARBA00006484"/>
    </source>
</evidence>
<dbReference type="GO" id="GO:0016616">
    <property type="term" value="F:oxidoreductase activity, acting on the CH-OH group of donors, NAD or NADP as acceptor"/>
    <property type="evidence" value="ECO:0007669"/>
    <property type="project" value="TreeGrafter"/>
</dbReference>
<comment type="caution">
    <text evidence="3">The sequence shown here is derived from an EMBL/GenBank/DDBJ whole genome shotgun (WGS) entry which is preliminary data.</text>
</comment>
<dbReference type="PRINTS" id="PR00080">
    <property type="entry name" value="SDRFAMILY"/>
</dbReference>
<dbReference type="OrthoDB" id="9803333at2"/>
<evidence type="ECO:0000256" key="2">
    <source>
        <dbReference type="ARBA" id="ARBA00023002"/>
    </source>
</evidence>
<dbReference type="PANTHER" id="PTHR42760">
    <property type="entry name" value="SHORT-CHAIN DEHYDROGENASES/REDUCTASES FAMILY MEMBER"/>
    <property type="match status" value="1"/>
</dbReference>
<proteinExistence type="inferred from homology"/>
<comment type="similarity">
    <text evidence="1">Belongs to the short-chain dehydrogenases/reductases (SDR) family.</text>
</comment>
<dbReference type="InterPro" id="IPR002347">
    <property type="entry name" value="SDR_fam"/>
</dbReference>
<dbReference type="Pfam" id="PF13561">
    <property type="entry name" value="adh_short_C2"/>
    <property type="match status" value="1"/>
</dbReference>
<dbReference type="InterPro" id="IPR020904">
    <property type="entry name" value="Sc_DH/Rdtase_CS"/>
</dbReference>
<dbReference type="RefSeq" id="WP_155220928.1">
    <property type="nucleotide sequence ID" value="NZ_WNHB01000027.1"/>
</dbReference>
<dbReference type="InterPro" id="IPR036291">
    <property type="entry name" value="NAD(P)-bd_dom_sf"/>
</dbReference>
<dbReference type="GO" id="GO:0008206">
    <property type="term" value="P:bile acid metabolic process"/>
    <property type="evidence" value="ECO:0007669"/>
    <property type="project" value="UniProtKB-ARBA"/>
</dbReference>
<dbReference type="CDD" id="cd05233">
    <property type="entry name" value="SDR_c"/>
    <property type="match status" value="1"/>
</dbReference>
<keyword evidence="4" id="KW-1185">Reference proteome</keyword>
<organism evidence="3 4">
    <name type="scientific">Terrilactibacillus tamarindi</name>
    <dbReference type="NCBI Taxonomy" id="2599694"/>
    <lineage>
        <taxon>Bacteria</taxon>
        <taxon>Bacillati</taxon>
        <taxon>Bacillota</taxon>
        <taxon>Bacilli</taxon>
        <taxon>Bacillales</taxon>
        <taxon>Bacillaceae</taxon>
        <taxon>Terrilactibacillus</taxon>
    </lineage>
</organism>
<reference evidence="3 4" key="1">
    <citation type="submission" date="2019-11" db="EMBL/GenBank/DDBJ databases">
        <title>Terrilactibacillus tamarindus sp. nov. BCM23-1 isolated from bark of Tamarindus indica.</title>
        <authorList>
            <person name="Kingkaew E."/>
            <person name="Tanasupawat S."/>
        </authorList>
    </citation>
    <scope>NUCLEOTIDE SEQUENCE [LARGE SCALE GENOMIC DNA]</scope>
    <source>
        <strain evidence="3 4">BCM23-1</strain>
    </source>
</reference>
<evidence type="ECO:0000313" key="3">
    <source>
        <dbReference type="EMBL" id="MTT33101.1"/>
    </source>
</evidence>
<evidence type="ECO:0000313" key="4">
    <source>
        <dbReference type="Proteomes" id="UP000440978"/>
    </source>
</evidence>
<accession>A0A6N8CSS4</accession>